<accession>A0AAV1XHY1</accession>
<name>A0AAV1XHY1_LUPLU</name>
<gene>
    <name evidence="1" type="ORF">LLUT_LOCUS21593</name>
</gene>
<dbReference type="EMBL" id="CAXHTB010000015">
    <property type="protein sequence ID" value="CAL0320533.1"/>
    <property type="molecule type" value="Genomic_DNA"/>
</dbReference>
<evidence type="ECO:0000313" key="1">
    <source>
        <dbReference type="EMBL" id="CAL0320533.1"/>
    </source>
</evidence>
<organism evidence="1 2">
    <name type="scientific">Lupinus luteus</name>
    <name type="common">European yellow lupine</name>
    <dbReference type="NCBI Taxonomy" id="3873"/>
    <lineage>
        <taxon>Eukaryota</taxon>
        <taxon>Viridiplantae</taxon>
        <taxon>Streptophyta</taxon>
        <taxon>Embryophyta</taxon>
        <taxon>Tracheophyta</taxon>
        <taxon>Spermatophyta</taxon>
        <taxon>Magnoliopsida</taxon>
        <taxon>eudicotyledons</taxon>
        <taxon>Gunneridae</taxon>
        <taxon>Pentapetalae</taxon>
        <taxon>rosids</taxon>
        <taxon>fabids</taxon>
        <taxon>Fabales</taxon>
        <taxon>Fabaceae</taxon>
        <taxon>Papilionoideae</taxon>
        <taxon>50 kb inversion clade</taxon>
        <taxon>genistoids sensu lato</taxon>
        <taxon>core genistoids</taxon>
        <taxon>Genisteae</taxon>
        <taxon>Lupinus</taxon>
    </lineage>
</organism>
<sequence>MCKESDALGPIVHFPCTSDQQCEKFYGPECKCIKTYCCPSSLFDKIHSQTSQD</sequence>
<proteinExistence type="predicted"/>
<keyword evidence="2" id="KW-1185">Reference proteome</keyword>
<evidence type="ECO:0008006" key="3">
    <source>
        <dbReference type="Google" id="ProtNLM"/>
    </source>
</evidence>
<reference evidence="1 2" key="1">
    <citation type="submission" date="2024-03" db="EMBL/GenBank/DDBJ databases">
        <authorList>
            <person name="Martinez-Hernandez J."/>
        </authorList>
    </citation>
    <scope>NUCLEOTIDE SEQUENCE [LARGE SCALE GENOMIC DNA]</scope>
</reference>
<dbReference type="AlphaFoldDB" id="A0AAV1XHY1"/>
<evidence type="ECO:0000313" key="2">
    <source>
        <dbReference type="Proteomes" id="UP001497480"/>
    </source>
</evidence>
<protein>
    <recommendedName>
        <fullName evidence="3">WAP domain-containing protein</fullName>
    </recommendedName>
</protein>
<comment type="caution">
    <text evidence="1">The sequence shown here is derived from an EMBL/GenBank/DDBJ whole genome shotgun (WGS) entry which is preliminary data.</text>
</comment>
<dbReference type="Proteomes" id="UP001497480">
    <property type="component" value="Unassembled WGS sequence"/>
</dbReference>